<dbReference type="InterPro" id="IPR002656">
    <property type="entry name" value="Acyl_transf_3_dom"/>
</dbReference>
<reference evidence="3 4" key="1">
    <citation type="submission" date="2019-12" db="EMBL/GenBank/DDBJ databases">
        <authorList>
            <person name="Li C."/>
            <person name="Zhao J."/>
        </authorList>
    </citation>
    <scope>NUCLEOTIDE SEQUENCE [LARGE SCALE GENOMIC DNA]</scope>
    <source>
        <strain evidence="3 4">NEAU-DD11</strain>
    </source>
</reference>
<feature type="transmembrane region" description="Helical" evidence="1">
    <location>
        <begin position="91"/>
        <end position="109"/>
    </location>
</feature>
<dbReference type="InterPro" id="IPR050879">
    <property type="entry name" value="Acyltransferase_3"/>
</dbReference>
<name>A0A7X3G1C0_9BURK</name>
<keyword evidence="3" id="KW-0012">Acyltransferase</keyword>
<keyword evidence="3" id="KW-0808">Transferase</keyword>
<dbReference type="EMBL" id="WSES01000005">
    <property type="protein sequence ID" value="MVW61871.1"/>
    <property type="molecule type" value="Genomic_DNA"/>
</dbReference>
<gene>
    <name evidence="3" type="ORF">GPY61_18230</name>
</gene>
<evidence type="ECO:0000259" key="2">
    <source>
        <dbReference type="Pfam" id="PF01757"/>
    </source>
</evidence>
<feature type="transmembrane region" description="Helical" evidence="1">
    <location>
        <begin position="52"/>
        <end position="70"/>
    </location>
</feature>
<dbReference type="GO" id="GO:0016020">
    <property type="term" value="C:membrane"/>
    <property type="evidence" value="ECO:0007669"/>
    <property type="project" value="TreeGrafter"/>
</dbReference>
<feature type="domain" description="Acyltransferase 3" evidence="2">
    <location>
        <begin position="11"/>
        <end position="348"/>
    </location>
</feature>
<evidence type="ECO:0000313" key="3">
    <source>
        <dbReference type="EMBL" id="MVW61871.1"/>
    </source>
</evidence>
<dbReference type="Pfam" id="PF01757">
    <property type="entry name" value="Acyl_transf_3"/>
    <property type="match status" value="1"/>
</dbReference>
<feature type="transmembrane region" description="Helical" evidence="1">
    <location>
        <begin position="145"/>
        <end position="171"/>
    </location>
</feature>
<feature type="transmembrane region" description="Helical" evidence="1">
    <location>
        <begin position="297"/>
        <end position="315"/>
    </location>
</feature>
<keyword evidence="4" id="KW-1185">Reference proteome</keyword>
<protein>
    <submittedName>
        <fullName evidence="3">Acyltransferase family protein</fullName>
    </submittedName>
</protein>
<evidence type="ECO:0000313" key="4">
    <source>
        <dbReference type="Proteomes" id="UP000443353"/>
    </source>
</evidence>
<dbReference type="GO" id="GO:0009103">
    <property type="term" value="P:lipopolysaccharide biosynthetic process"/>
    <property type="evidence" value="ECO:0007669"/>
    <property type="project" value="TreeGrafter"/>
</dbReference>
<comment type="caution">
    <text evidence="3">The sequence shown here is derived from an EMBL/GenBank/DDBJ whole genome shotgun (WGS) entry which is preliminary data.</text>
</comment>
<dbReference type="RefSeq" id="WP_056122645.1">
    <property type="nucleotide sequence ID" value="NZ_WSES01000005.1"/>
</dbReference>
<proteinExistence type="predicted"/>
<sequence>MTQSASTYRLRGLDLLRAAAILLVLTSHYTGFVSHAPTFGVVGKVGWAGVDLFFVLSGYLIGNQLLAPAARGESLSLKTFFVRRLLRTLPNYYVVLVVYWLFPGAPLGGSGMAAPWRFLTFTQNFGLAYGQTFTHSWSLCIEEQFYVLLPLVVLALACIGFPVRLAWGLLVGGIVAGMATRAAAYALHGHDAFMAEVYYSSFCRADELLPGVAIALLRNVHPHAFTRLLRHANALCAAGLALSVGILTCIHLDWPTTAVTSTFGFSLLALGFGLMTCAALSPACILNRIDIPGASQLALWSYAVYLVHKPVFMALRPHIERLHIDAGAPLTVVAVMGAGIAGGWVLYRCVETPFMRLRARLTTARTAEHAFHRTADDRAPSSHCSCSGSTRA</sequence>
<keyword evidence="1" id="KW-0812">Transmembrane</keyword>
<keyword evidence="1" id="KW-0472">Membrane</keyword>
<organism evidence="3 4">
    <name type="scientific">Massilia cellulosiltytica</name>
    <dbReference type="NCBI Taxonomy" id="2683234"/>
    <lineage>
        <taxon>Bacteria</taxon>
        <taxon>Pseudomonadati</taxon>
        <taxon>Pseudomonadota</taxon>
        <taxon>Betaproteobacteria</taxon>
        <taxon>Burkholderiales</taxon>
        <taxon>Oxalobacteraceae</taxon>
        <taxon>Telluria group</taxon>
        <taxon>Massilia</taxon>
    </lineage>
</organism>
<dbReference type="PANTHER" id="PTHR23028:SF53">
    <property type="entry name" value="ACYL_TRANSF_3 DOMAIN-CONTAINING PROTEIN"/>
    <property type="match status" value="1"/>
</dbReference>
<dbReference type="GO" id="GO:0016747">
    <property type="term" value="F:acyltransferase activity, transferring groups other than amino-acyl groups"/>
    <property type="evidence" value="ECO:0007669"/>
    <property type="project" value="InterPro"/>
</dbReference>
<feature type="transmembrane region" description="Helical" evidence="1">
    <location>
        <begin position="234"/>
        <end position="254"/>
    </location>
</feature>
<evidence type="ECO:0000256" key="1">
    <source>
        <dbReference type="SAM" id="Phobius"/>
    </source>
</evidence>
<dbReference type="AlphaFoldDB" id="A0A7X3G1C0"/>
<dbReference type="Proteomes" id="UP000443353">
    <property type="component" value="Unassembled WGS sequence"/>
</dbReference>
<dbReference type="PANTHER" id="PTHR23028">
    <property type="entry name" value="ACETYLTRANSFERASE"/>
    <property type="match status" value="1"/>
</dbReference>
<feature type="transmembrane region" description="Helical" evidence="1">
    <location>
        <begin position="12"/>
        <end position="32"/>
    </location>
</feature>
<feature type="transmembrane region" description="Helical" evidence="1">
    <location>
        <begin position="266"/>
        <end position="285"/>
    </location>
</feature>
<keyword evidence="1" id="KW-1133">Transmembrane helix</keyword>
<feature type="transmembrane region" description="Helical" evidence="1">
    <location>
        <begin position="327"/>
        <end position="350"/>
    </location>
</feature>
<accession>A0A7X3G1C0</accession>